<dbReference type="PANTHER" id="PTHR33602">
    <property type="entry name" value="REGULATORY PROTEIN RECX FAMILY PROTEIN"/>
    <property type="match status" value="1"/>
</dbReference>
<evidence type="ECO:0000313" key="10">
    <source>
        <dbReference type="Proteomes" id="UP000703038"/>
    </source>
</evidence>
<feature type="region of interest" description="Disordered" evidence="6">
    <location>
        <begin position="1"/>
        <end position="41"/>
    </location>
</feature>
<keyword evidence="4 5" id="KW-0963">Cytoplasm</keyword>
<sequence>MNDDEFPDSRAPGARRTSGARSRSGRRSGETPPPIGGTAVQAKDAALRLLTDRARSRAELEQRLAAKGFTDEIIASVLDRLTEIKLVDDRDFAHQWVRSRHTYSGRGKQALRTELRTKGIDPVLATEALDTIEPEDERERARELVVKKLRAPALLSALNEEIEDPRERRAQRDKVVRKLVSMLARRGFAQGMAFDVVRTELEALGNDSEGLEY</sequence>
<dbReference type="Gene3D" id="1.10.10.10">
    <property type="entry name" value="Winged helix-like DNA-binding domain superfamily/Winged helix DNA-binding domain"/>
    <property type="match status" value="2"/>
</dbReference>
<comment type="function">
    <text evidence="5">Modulates RecA activity.</text>
</comment>
<proteinExistence type="inferred from homology"/>
<comment type="caution">
    <text evidence="9">The sequence shown here is derived from an EMBL/GenBank/DDBJ whole genome shotgun (WGS) entry which is preliminary data.</text>
</comment>
<dbReference type="EMBL" id="JAFBBK010000001">
    <property type="protein sequence ID" value="MBM7414853.1"/>
    <property type="molecule type" value="Genomic_DNA"/>
</dbReference>
<feature type="domain" description="RecX second three-helical" evidence="7">
    <location>
        <begin position="88"/>
        <end position="129"/>
    </location>
</feature>
<dbReference type="InterPro" id="IPR053924">
    <property type="entry name" value="RecX_HTH_2nd"/>
</dbReference>
<reference evidence="9 10" key="1">
    <citation type="submission" date="2021-01" db="EMBL/GenBank/DDBJ databases">
        <title>Genomics of switchgrass bacterial isolates.</title>
        <authorList>
            <person name="Shade A."/>
        </authorList>
    </citation>
    <scope>NUCLEOTIDE SEQUENCE [LARGE SCALE GENOMIC DNA]</scope>
    <source>
        <strain evidence="9 10">PvP111</strain>
    </source>
</reference>
<comment type="subcellular location">
    <subcellularLocation>
        <location evidence="1 5">Cytoplasm</location>
    </subcellularLocation>
</comment>
<evidence type="ECO:0000256" key="2">
    <source>
        <dbReference type="ARBA" id="ARBA00009695"/>
    </source>
</evidence>
<dbReference type="Pfam" id="PF02631">
    <property type="entry name" value="RecX_HTH2"/>
    <property type="match status" value="1"/>
</dbReference>
<gene>
    <name evidence="5" type="primary">recX</name>
    <name evidence="9" type="ORF">JOE42_001586</name>
</gene>
<dbReference type="InterPro" id="IPR036388">
    <property type="entry name" value="WH-like_DNA-bd_sf"/>
</dbReference>
<dbReference type="InterPro" id="IPR003783">
    <property type="entry name" value="Regulatory_RecX"/>
</dbReference>
<keyword evidence="10" id="KW-1185">Reference proteome</keyword>
<protein>
    <recommendedName>
        <fullName evidence="3 5">Regulatory protein RecX</fullName>
    </recommendedName>
</protein>
<evidence type="ECO:0000259" key="8">
    <source>
        <dbReference type="Pfam" id="PF21982"/>
    </source>
</evidence>
<feature type="domain" description="RecX first three-helical" evidence="8">
    <location>
        <begin position="42"/>
        <end position="81"/>
    </location>
</feature>
<evidence type="ECO:0000256" key="5">
    <source>
        <dbReference type="HAMAP-Rule" id="MF_01114"/>
    </source>
</evidence>
<dbReference type="Pfam" id="PF21982">
    <property type="entry name" value="RecX_HTH1"/>
    <property type="match status" value="1"/>
</dbReference>
<name>A0ABS2KSC0_9NOCA</name>
<evidence type="ECO:0000256" key="6">
    <source>
        <dbReference type="SAM" id="MobiDB-lite"/>
    </source>
</evidence>
<evidence type="ECO:0000256" key="4">
    <source>
        <dbReference type="ARBA" id="ARBA00022490"/>
    </source>
</evidence>
<comment type="similarity">
    <text evidence="2 5">Belongs to the RecX family.</text>
</comment>
<accession>A0ABS2KSC0</accession>
<evidence type="ECO:0000259" key="7">
    <source>
        <dbReference type="Pfam" id="PF02631"/>
    </source>
</evidence>
<organism evidence="9 10">
    <name type="scientific">Rhodococcoides corynebacterioides</name>
    <dbReference type="NCBI Taxonomy" id="53972"/>
    <lineage>
        <taxon>Bacteria</taxon>
        <taxon>Bacillati</taxon>
        <taxon>Actinomycetota</taxon>
        <taxon>Actinomycetes</taxon>
        <taxon>Mycobacteriales</taxon>
        <taxon>Nocardiaceae</taxon>
        <taxon>Rhodococcoides</taxon>
    </lineage>
</organism>
<feature type="compositionally biased region" description="Low complexity" evidence="6">
    <location>
        <begin position="9"/>
        <end position="22"/>
    </location>
</feature>
<dbReference type="PANTHER" id="PTHR33602:SF1">
    <property type="entry name" value="REGULATORY PROTEIN RECX FAMILY PROTEIN"/>
    <property type="match status" value="1"/>
</dbReference>
<dbReference type="HAMAP" id="MF_01114">
    <property type="entry name" value="RecX"/>
    <property type="match status" value="1"/>
</dbReference>
<dbReference type="Proteomes" id="UP000703038">
    <property type="component" value="Unassembled WGS sequence"/>
</dbReference>
<dbReference type="InterPro" id="IPR053926">
    <property type="entry name" value="RecX_HTH_1st"/>
</dbReference>
<evidence type="ECO:0000256" key="3">
    <source>
        <dbReference type="ARBA" id="ARBA00018111"/>
    </source>
</evidence>
<evidence type="ECO:0000256" key="1">
    <source>
        <dbReference type="ARBA" id="ARBA00004496"/>
    </source>
</evidence>
<evidence type="ECO:0000313" key="9">
    <source>
        <dbReference type="EMBL" id="MBM7414853.1"/>
    </source>
</evidence>
<dbReference type="RefSeq" id="WP_204867735.1">
    <property type="nucleotide sequence ID" value="NZ_JAFBBK010000001.1"/>
</dbReference>